<protein>
    <recommendedName>
        <fullName evidence="4">DUF834 domain-containing protein</fullName>
    </recommendedName>
</protein>
<evidence type="ECO:0000313" key="2">
    <source>
        <dbReference type="EMBL" id="KAF0895535.1"/>
    </source>
</evidence>
<feature type="compositionally biased region" description="Polar residues" evidence="1">
    <location>
        <begin position="80"/>
        <end position="90"/>
    </location>
</feature>
<keyword evidence="3" id="KW-1185">Reference proteome</keyword>
<dbReference type="Proteomes" id="UP000479710">
    <property type="component" value="Unassembled WGS sequence"/>
</dbReference>
<feature type="region of interest" description="Disordered" evidence="1">
    <location>
        <begin position="1"/>
        <end position="90"/>
    </location>
</feature>
<dbReference type="EMBL" id="SPHZ02000010">
    <property type="protein sequence ID" value="KAF0895535.1"/>
    <property type="molecule type" value="Genomic_DNA"/>
</dbReference>
<sequence length="90" mass="9370">MVRPGTGSSRLRRRGGDNDGGTDDAMATWGKMTRRRRRPISEGATTVTTVTRQDGLDGKKSTPPMGTQGSLAALDCGDGNDSSSAGMIAQ</sequence>
<comment type="caution">
    <text evidence="2">The sequence shown here is derived from an EMBL/GenBank/DDBJ whole genome shotgun (WGS) entry which is preliminary data.</text>
</comment>
<accession>A0A6G1C4E9</accession>
<dbReference type="AlphaFoldDB" id="A0A6G1C4E9"/>
<feature type="compositionally biased region" description="Polar residues" evidence="1">
    <location>
        <begin position="43"/>
        <end position="52"/>
    </location>
</feature>
<evidence type="ECO:0008006" key="4">
    <source>
        <dbReference type="Google" id="ProtNLM"/>
    </source>
</evidence>
<evidence type="ECO:0000313" key="3">
    <source>
        <dbReference type="Proteomes" id="UP000479710"/>
    </source>
</evidence>
<evidence type="ECO:0000256" key="1">
    <source>
        <dbReference type="SAM" id="MobiDB-lite"/>
    </source>
</evidence>
<name>A0A6G1C4E9_9ORYZ</name>
<proteinExistence type="predicted"/>
<gene>
    <name evidence="2" type="ORF">E2562_013617</name>
</gene>
<organism evidence="2 3">
    <name type="scientific">Oryza meyeriana var. granulata</name>
    <dbReference type="NCBI Taxonomy" id="110450"/>
    <lineage>
        <taxon>Eukaryota</taxon>
        <taxon>Viridiplantae</taxon>
        <taxon>Streptophyta</taxon>
        <taxon>Embryophyta</taxon>
        <taxon>Tracheophyta</taxon>
        <taxon>Spermatophyta</taxon>
        <taxon>Magnoliopsida</taxon>
        <taxon>Liliopsida</taxon>
        <taxon>Poales</taxon>
        <taxon>Poaceae</taxon>
        <taxon>BOP clade</taxon>
        <taxon>Oryzoideae</taxon>
        <taxon>Oryzeae</taxon>
        <taxon>Oryzinae</taxon>
        <taxon>Oryza</taxon>
        <taxon>Oryza meyeriana</taxon>
    </lineage>
</organism>
<reference evidence="2 3" key="1">
    <citation type="submission" date="2019-11" db="EMBL/GenBank/DDBJ databases">
        <title>Whole genome sequence of Oryza granulata.</title>
        <authorList>
            <person name="Li W."/>
        </authorList>
    </citation>
    <scope>NUCLEOTIDE SEQUENCE [LARGE SCALE GENOMIC DNA]</scope>
    <source>
        <strain evidence="3">cv. Menghai</strain>
        <tissue evidence="2">Leaf</tissue>
    </source>
</reference>